<protein>
    <recommendedName>
        <fullName evidence="4">F-box domain-containing protein</fullName>
    </recommendedName>
</protein>
<dbReference type="Proteomes" id="UP000289738">
    <property type="component" value="Chromosome A05"/>
</dbReference>
<evidence type="ECO:0000256" key="1">
    <source>
        <dbReference type="SAM" id="MobiDB-lite"/>
    </source>
</evidence>
<evidence type="ECO:0000313" key="2">
    <source>
        <dbReference type="EMBL" id="RYR59364.1"/>
    </source>
</evidence>
<feature type="compositionally biased region" description="Polar residues" evidence="1">
    <location>
        <begin position="453"/>
        <end position="462"/>
    </location>
</feature>
<comment type="caution">
    <text evidence="2">The sequence shown here is derived from an EMBL/GenBank/DDBJ whole genome shotgun (WGS) entry which is preliminary data.</text>
</comment>
<dbReference type="InterPro" id="IPR015915">
    <property type="entry name" value="Kelch-typ_b-propeller"/>
</dbReference>
<dbReference type="EMBL" id="SDMP01000005">
    <property type="protein sequence ID" value="RYR59364.1"/>
    <property type="molecule type" value="Genomic_DNA"/>
</dbReference>
<gene>
    <name evidence="2" type="ORF">Ahy_A05g025231</name>
</gene>
<dbReference type="GO" id="GO:0005829">
    <property type="term" value="C:cytosol"/>
    <property type="evidence" value="ECO:0007669"/>
    <property type="project" value="TreeGrafter"/>
</dbReference>
<dbReference type="GO" id="GO:0043161">
    <property type="term" value="P:proteasome-mediated ubiquitin-dependent protein catabolic process"/>
    <property type="evidence" value="ECO:0007669"/>
    <property type="project" value="TreeGrafter"/>
</dbReference>
<dbReference type="Pfam" id="PF01344">
    <property type="entry name" value="Kelch_1"/>
    <property type="match status" value="1"/>
</dbReference>
<dbReference type="STRING" id="3818.A0A445D8F4"/>
<dbReference type="PANTHER" id="PTHR24414">
    <property type="entry name" value="F-BOX/KELCH-REPEAT PROTEIN SKIP4"/>
    <property type="match status" value="1"/>
</dbReference>
<evidence type="ECO:0000313" key="3">
    <source>
        <dbReference type="Proteomes" id="UP000289738"/>
    </source>
</evidence>
<dbReference type="InterPro" id="IPR006652">
    <property type="entry name" value="Kelch_1"/>
</dbReference>
<dbReference type="Gene3D" id="2.120.10.80">
    <property type="entry name" value="Kelch-type beta propeller"/>
    <property type="match status" value="1"/>
</dbReference>
<dbReference type="GO" id="GO:0005634">
    <property type="term" value="C:nucleus"/>
    <property type="evidence" value="ECO:0007669"/>
    <property type="project" value="TreeGrafter"/>
</dbReference>
<keyword evidence="3" id="KW-1185">Reference proteome</keyword>
<dbReference type="PANTHER" id="PTHR24414:SF44">
    <property type="entry name" value="F-BOX DOMAIN-CONTAINING PROTEIN"/>
    <property type="match status" value="1"/>
</dbReference>
<dbReference type="AlphaFoldDB" id="A0A445D8F4"/>
<name>A0A445D8F4_ARAHY</name>
<reference evidence="2 3" key="1">
    <citation type="submission" date="2019-01" db="EMBL/GenBank/DDBJ databases">
        <title>Sequencing of cultivated peanut Arachis hypogaea provides insights into genome evolution and oil improvement.</title>
        <authorList>
            <person name="Chen X."/>
        </authorList>
    </citation>
    <scope>NUCLEOTIDE SEQUENCE [LARGE SCALE GENOMIC DNA]</scope>
    <source>
        <strain evidence="3">cv. Fuhuasheng</strain>
        <tissue evidence="2">Leaves</tissue>
    </source>
</reference>
<dbReference type="InterPro" id="IPR050354">
    <property type="entry name" value="F-box/kelch-repeat_ARATH"/>
</dbReference>
<feature type="region of interest" description="Disordered" evidence="1">
    <location>
        <begin position="453"/>
        <end position="473"/>
    </location>
</feature>
<evidence type="ECO:0008006" key="4">
    <source>
        <dbReference type="Google" id="ProtNLM"/>
    </source>
</evidence>
<accession>A0A445D8F4</accession>
<dbReference type="InterPro" id="IPR036047">
    <property type="entry name" value="F-box-like_dom_sf"/>
</dbReference>
<organism evidence="2 3">
    <name type="scientific">Arachis hypogaea</name>
    <name type="common">Peanut</name>
    <dbReference type="NCBI Taxonomy" id="3818"/>
    <lineage>
        <taxon>Eukaryota</taxon>
        <taxon>Viridiplantae</taxon>
        <taxon>Streptophyta</taxon>
        <taxon>Embryophyta</taxon>
        <taxon>Tracheophyta</taxon>
        <taxon>Spermatophyta</taxon>
        <taxon>Magnoliopsida</taxon>
        <taxon>eudicotyledons</taxon>
        <taxon>Gunneridae</taxon>
        <taxon>Pentapetalae</taxon>
        <taxon>rosids</taxon>
        <taxon>fabids</taxon>
        <taxon>Fabales</taxon>
        <taxon>Fabaceae</taxon>
        <taxon>Papilionoideae</taxon>
        <taxon>50 kb inversion clade</taxon>
        <taxon>dalbergioids sensu lato</taxon>
        <taxon>Dalbergieae</taxon>
        <taxon>Pterocarpus clade</taxon>
        <taxon>Arachis</taxon>
    </lineage>
</organism>
<dbReference type="SUPFAM" id="SSF81383">
    <property type="entry name" value="F-box domain"/>
    <property type="match status" value="1"/>
</dbReference>
<sequence>MAATAEAPIYGDILEAIFSHVPLIHLVPAYHVSRAWNHAVSSSLAHVNPIKPWLTILTQSKRDPHVTATYAYDPRSRVWIEMNLQPSIEHASAVQSSQSTLLYTLTPAGFAFTDSEGAFRVSWHNAPAPSVWRTDPVVARVGNRVVVAGGACDFEDDLHAVEVYDMEARAWNTSQSMPELLKGSAGSTWLSVAVVGDKMLVTEKKSGVTFSFDPFSDTWNGPYDLRPDQNVFYCLTGILAGKLTVAGVMSGAENSKRVKLWSVEGELGSGSGFWFEEVGEMPNEMAEKVMRGWDFGSVVVTWVGNFAYVMNPVKPEEVVVCEVGASCEWWSVRNVAAGDLTKRMVVSGGGVSLQEVQRAVVTENPRFCMKLVIGQVLIFYLHSSHSLMCCNLLFESVLPPADCIDKFTVKCTWMQEIFSNLPQDADEKTVKKYTRVYIIMLFSTQLFSDKSGTQFKPKTSNAGCRKQQRRKEEGDGTMVLPALEVAVVSRRSKELDYIYPVLLGPGIERRG</sequence>
<dbReference type="SUPFAM" id="SSF117281">
    <property type="entry name" value="Kelch motif"/>
    <property type="match status" value="1"/>
</dbReference>
<proteinExistence type="predicted"/>